<keyword evidence="1" id="KW-0472">Membrane</keyword>
<name>A0ABX7R631_9GAMM</name>
<protein>
    <submittedName>
        <fullName evidence="2">Uncharacterized protein</fullName>
    </submittedName>
</protein>
<evidence type="ECO:0000313" key="2">
    <source>
        <dbReference type="EMBL" id="QSX73582.1"/>
    </source>
</evidence>
<keyword evidence="1" id="KW-1133">Transmembrane helix</keyword>
<feature type="transmembrane region" description="Helical" evidence="1">
    <location>
        <begin position="62"/>
        <end position="82"/>
    </location>
</feature>
<feature type="transmembrane region" description="Helical" evidence="1">
    <location>
        <begin position="12"/>
        <end position="27"/>
    </location>
</feature>
<dbReference type="EMBL" id="CP071517">
    <property type="protein sequence ID" value="QSX73582.1"/>
    <property type="molecule type" value="Genomic_DNA"/>
</dbReference>
<proteinExistence type="predicted"/>
<evidence type="ECO:0000256" key="1">
    <source>
        <dbReference type="SAM" id="Phobius"/>
    </source>
</evidence>
<sequence length="121" mass="13252">MVSWTSFDLARYIATTVFLAWIAFAIVRSQKSLLVSGHGWLWVTLTAAAGLCHWPINFWLSNPLICPIVVSLLYLVSLVGLAPDDTVMTTGATPVSRWFQRGLVAAMVGTVSGVMIWTLLL</sequence>
<evidence type="ECO:0000313" key="3">
    <source>
        <dbReference type="Proteomes" id="UP000663400"/>
    </source>
</evidence>
<keyword evidence="3" id="KW-1185">Reference proteome</keyword>
<feature type="transmembrane region" description="Helical" evidence="1">
    <location>
        <begin position="39"/>
        <end position="56"/>
    </location>
</feature>
<feature type="transmembrane region" description="Helical" evidence="1">
    <location>
        <begin position="103"/>
        <end position="120"/>
    </location>
</feature>
<gene>
    <name evidence="2" type="ORF">HIV01_009995</name>
</gene>
<dbReference type="Proteomes" id="UP000663400">
    <property type="component" value="Chromosome"/>
</dbReference>
<dbReference type="RefSeq" id="WP_200606810.1">
    <property type="nucleotide sequence ID" value="NZ_CP071517.1"/>
</dbReference>
<accession>A0ABX7R631</accession>
<organism evidence="2 3">
    <name type="scientific">Lysobacter arenosi</name>
    <dbReference type="NCBI Taxonomy" id="2795387"/>
    <lineage>
        <taxon>Bacteria</taxon>
        <taxon>Pseudomonadati</taxon>
        <taxon>Pseudomonadota</taxon>
        <taxon>Gammaproteobacteria</taxon>
        <taxon>Lysobacterales</taxon>
        <taxon>Lysobacteraceae</taxon>
        <taxon>Lysobacter</taxon>
    </lineage>
</organism>
<keyword evidence="1" id="KW-0812">Transmembrane</keyword>
<reference evidence="2 3" key="1">
    <citation type="submission" date="2021-02" db="EMBL/GenBank/DDBJ databases">
        <title>Lysobacter arenosi sp. nov., isolated from soil of gangwondo yeongwol, south Korea.</title>
        <authorList>
            <person name="Kim K.R."/>
            <person name="Kim K.H."/>
            <person name="Jeon C.O."/>
        </authorList>
    </citation>
    <scope>NUCLEOTIDE SEQUENCE [LARGE SCALE GENOMIC DNA]</scope>
    <source>
        <strain evidence="2 3">R7</strain>
    </source>
</reference>